<keyword evidence="2" id="KW-1185">Reference proteome</keyword>
<sequence length="97" mass="10813">MHEKATATQQQDMMALHQTTLQHQETNPLVLQQVTAMAAAQQRTVPVMYKQDARKEVCNGMTKITAEGGAEAYLMGFERVALTLVKLDRGVSTLPRR</sequence>
<dbReference type="EMBL" id="WNYA01000004">
    <property type="protein sequence ID" value="KAG8578097.1"/>
    <property type="molecule type" value="Genomic_DNA"/>
</dbReference>
<evidence type="ECO:0000313" key="2">
    <source>
        <dbReference type="Proteomes" id="UP000824782"/>
    </source>
</evidence>
<evidence type="ECO:0000313" key="1">
    <source>
        <dbReference type="EMBL" id="KAG8578097.1"/>
    </source>
</evidence>
<name>A0AAV7BZF9_ENGPU</name>
<organism evidence="1 2">
    <name type="scientific">Engystomops pustulosus</name>
    <name type="common">Tungara frog</name>
    <name type="synonym">Physalaemus pustulosus</name>
    <dbReference type="NCBI Taxonomy" id="76066"/>
    <lineage>
        <taxon>Eukaryota</taxon>
        <taxon>Metazoa</taxon>
        <taxon>Chordata</taxon>
        <taxon>Craniata</taxon>
        <taxon>Vertebrata</taxon>
        <taxon>Euteleostomi</taxon>
        <taxon>Amphibia</taxon>
        <taxon>Batrachia</taxon>
        <taxon>Anura</taxon>
        <taxon>Neobatrachia</taxon>
        <taxon>Hyloidea</taxon>
        <taxon>Leptodactylidae</taxon>
        <taxon>Leiuperinae</taxon>
        <taxon>Engystomops</taxon>
    </lineage>
</organism>
<dbReference type="AlphaFoldDB" id="A0AAV7BZF9"/>
<dbReference type="Proteomes" id="UP000824782">
    <property type="component" value="Unassembled WGS sequence"/>
</dbReference>
<comment type="caution">
    <text evidence="1">The sequence shown here is derived from an EMBL/GenBank/DDBJ whole genome shotgun (WGS) entry which is preliminary data.</text>
</comment>
<accession>A0AAV7BZF9</accession>
<proteinExistence type="predicted"/>
<gene>
    <name evidence="1" type="ORF">GDO81_010382</name>
</gene>
<reference evidence="1" key="1">
    <citation type="thesis" date="2020" institute="ProQuest LLC" country="789 East Eisenhower Parkway, Ann Arbor, MI, USA">
        <title>Comparative Genomics and Chromosome Evolution.</title>
        <authorList>
            <person name="Mudd A.B."/>
        </authorList>
    </citation>
    <scope>NUCLEOTIDE SEQUENCE</scope>
    <source>
        <strain evidence="1">237g6f4</strain>
        <tissue evidence="1">Blood</tissue>
    </source>
</reference>
<protein>
    <submittedName>
        <fullName evidence="1">Uncharacterized protein</fullName>
    </submittedName>
</protein>